<feature type="compositionally biased region" description="Low complexity" evidence="1">
    <location>
        <begin position="98"/>
        <end position="115"/>
    </location>
</feature>
<dbReference type="OrthoDB" id="291792at2759"/>
<protein>
    <recommendedName>
        <fullName evidence="5">Transmembrane protein 135 N-terminal domain-containing protein</fullName>
    </recommendedName>
</protein>
<evidence type="ECO:0000256" key="1">
    <source>
        <dbReference type="SAM" id="MobiDB-lite"/>
    </source>
</evidence>
<organism evidence="3 4">
    <name type="scientific">Pseudocercospora fijiensis (strain CIRAD86)</name>
    <name type="common">Black leaf streak disease fungus</name>
    <name type="synonym">Mycosphaerella fijiensis</name>
    <dbReference type="NCBI Taxonomy" id="383855"/>
    <lineage>
        <taxon>Eukaryota</taxon>
        <taxon>Fungi</taxon>
        <taxon>Dikarya</taxon>
        <taxon>Ascomycota</taxon>
        <taxon>Pezizomycotina</taxon>
        <taxon>Dothideomycetes</taxon>
        <taxon>Dothideomycetidae</taxon>
        <taxon>Mycosphaerellales</taxon>
        <taxon>Mycosphaerellaceae</taxon>
        <taxon>Pseudocercospora</taxon>
    </lineage>
</organism>
<keyword evidence="2" id="KW-0812">Transmembrane</keyword>
<dbReference type="VEuPathDB" id="FungiDB:MYCFIDRAFT_209887"/>
<dbReference type="InterPro" id="IPR026749">
    <property type="entry name" value="Tmem135"/>
</dbReference>
<name>N1Q7N4_PSEFD</name>
<dbReference type="PANTHER" id="PTHR12459:SF19">
    <property type="entry name" value="TRANSMEMBRANE PROTEIN 135 N-TERMINAL DOMAIN-CONTAINING PROTEIN"/>
    <property type="match status" value="1"/>
</dbReference>
<evidence type="ECO:0008006" key="5">
    <source>
        <dbReference type="Google" id="ProtNLM"/>
    </source>
</evidence>
<feature type="transmembrane region" description="Helical" evidence="2">
    <location>
        <begin position="532"/>
        <end position="550"/>
    </location>
</feature>
<dbReference type="RefSeq" id="XP_007921648.1">
    <property type="nucleotide sequence ID" value="XM_007923457.1"/>
</dbReference>
<keyword evidence="2" id="KW-0472">Membrane</keyword>
<evidence type="ECO:0000256" key="2">
    <source>
        <dbReference type="SAM" id="Phobius"/>
    </source>
</evidence>
<dbReference type="eggNOG" id="ENOG502RQQG">
    <property type="taxonomic scope" value="Eukaryota"/>
</dbReference>
<dbReference type="STRING" id="383855.N1Q7N4"/>
<dbReference type="AlphaFoldDB" id="N1Q7N4"/>
<feature type="compositionally biased region" description="Low complexity" evidence="1">
    <location>
        <begin position="45"/>
        <end position="59"/>
    </location>
</feature>
<sequence length="658" mass="74141">MPLLSGIVSLGGVLKKVVVDSDGLGDHKQPRLFGEFSEGWERNRTTLASSRTSTSRVRSPPADYYDDNKPHRPRRSSSFPQVSDAERATLRDIRRRMSSSASRKSSAASSASSLSKRPIDPITRTALRYTLSPREYELLHNYLISKAPKRVQKQTPNPHRFERITKASSESGDYNVASVRAALRVYLALFTGLKSMDFVLDKIAQRRGTVDVKAKPAPRYKNTRIALSFSTILLFHRLLHRFFKRLRAALLEESAEPFRERNPRISKAITSKYTPAIGASLAGFFLGIAPAEQLRITVAIYVFSRSLEYGYNALSTSGYIWPKGDRPWWFGSWLVMPFACGQLLHAFVFDRDCFPESYGHFILKRSPEYIQFRPKDYPVGKSWPATFDIVDGLAELSKLKWPAFTSPVLFPGKKDTLPKGIAIQKLTPISGPAHPGTKYTSCAFLHPKDPSCARTYLKYWIAAFPGVVKFFTLIYGAFGLLAYKALVKSPMPVLNKISQRILKMSLFITGSIGTSWGSICLFNHILPRSVLPTQRFFLGGFLGGMWAWVARSHERDNFIYSMRLSIDSLYKVGKKRGWWKGLTNGDVLLFVASLAMVNFVYEKQPSAVQGGLIRKVMSMHRGEGWVDKCAGSKKAKELKEDSIIEELGEEQQKAEKRD</sequence>
<feature type="transmembrane region" description="Helical" evidence="2">
    <location>
        <begin position="459"/>
        <end position="483"/>
    </location>
</feature>
<accession>N1Q7N4</accession>
<evidence type="ECO:0000313" key="3">
    <source>
        <dbReference type="EMBL" id="EME88735.1"/>
    </source>
</evidence>
<proteinExistence type="predicted"/>
<dbReference type="Proteomes" id="UP000016932">
    <property type="component" value="Unassembled WGS sequence"/>
</dbReference>
<keyword evidence="4" id="KW-1185">Reference proteome</keyword>
<dbReference type="PANTHER" id="PTHR12459">
    <property type="entry name" value="TRANSMEMBRANE PROTEIN 135-RELATED"/>
    <property type="match status" value="1"/>
</dbReference>
<evidence type="ECO:0000313" key="4">
    <source>
        <dbReference type="Proteomes" id="UP000016932"/>
    </source>
</evidence>
<dbReference type="GeneID" id="19336929"/>
<keyword evidence="2" id="KW-1133">Transmembrane helix</keyword>
<feature type="transmembrane region" description="Helical" evidence="2">
    <location>
        <begin position="504"/>
        <end position="526"/>
    </location>
</feature>
<reference evidence="3 4" key="1">
    <citation type="journal article" date="2012" name="PLoS Pathog.">
        <title>Diverse lifestyles and strategies of plant pathogenesis encoded in the genomes of eighteen Dothideomycetes fungi.</title>
        <authorList>
            <person name="Ohm R.A."/>
            <person name="Feau N."/>
            <person name="Henrissat B."/>
            <person name="Schoch C.L."/>
            <person name="Horwitz B.A."/>
            <person name="Barry K.W."/>
            <person name="Condon B.J."/>
            <person name="Copeland A.C."/>
            <person name="Dhillon B."/>
            <person name="Glaser F."/>
            <person name="Hesse C.N."/>
            <person name="Kosti I."/>
            <person name="LaButti K."/>
            <person name="Lindquist E.A."/>
            <person name="Lucas S."/>
            <person name="Salamov A.A."/>
            <person name="Bradshaw R.E."/>
            <person name="Ciuffetti L."/>
            <person name="Hamelin R.C."/>
            <person name="Kema G.H.J."/>
            <person name="Lawrence C."/>
            <person name="Scott J.A."/>
            <person name="Spatafora J.W."/>
            <person name="Turgeon B.G."/>
            <person name="de Wit P.J.G.M."/>
            <person name="Zhong S."/>
            <person name="Goodwin S.B."/>
            <person name="Grigoriev I.V."/>
        </authorList>
    </citation>
    <scope>NUCLEOTIDE SEQUENCE [LARGE SCALE GENOMIC DNA]</scope>
    <source>
        <strain evidence="3 4">CIRAD86</strain>
    </source>
</reference>
<dbReference type="KEGG" id="pfj:MYCFIDRAFT_209887"/>
<dbReference type="EMBL" id="KB446555">
    <property type="protein sequence ID" value="EME88735.1"/>
    <property type="molecule type" value="Genomic_DNA"/>
</dbReference>
<gene>
    <name evidence="3" type="ORF">MYCFIDRAFT_209887</name>
</gene>
<feature type="region of interest" description="Disordered" evidence="1">
    <location>
        <begin position="44"/>
        <end position="115"/>
    </location>
</feature>
<dbReference type="HOGENOM" id="CLU_038406_0_0_1"/>